<proteinExistence type="predicted"/>
<evidence type="ECO:0008006" key="3">
    <source>
        <dbReference type="Google" id="ProtNLM"/>
    </source>
</evidence>
<dbReference type="OrthoDB" id="8962020at2"/>
<dbReference type="Proteomes" id="UP000215441">
    <property type="component" value="Unassembled WGS sequence"/>
</dbReference>
<gene>
    <name evidence="1" type="ORF">CBY09_11540</name>
</gene>
<dbReference type="EMBL" id="NOIG01000008">
    <property type="protein sequence ID" value="OYD49605.1"/>
    <property type="molecule type" value="Genomic_DNA"/>
</dbReference>
<comment type="caution">
    <text evidence="1">The sequence shown here is derived from an EMBL/GenBank/DDBJ whole genome shotgun (WGS) entry which is preliminary data.</text>
</comment>
<protein>
    <recommendedName>
        <fullName evidence="3">Lipoprotein transmembrane</fullName>
    </recommendedName>
</protein>
<reference evidence="1 2" key="1">
    <citation type="submission" date="2017-07" db="EMBL/GenBank/DDBJ databases">
        <title>Acidovorax KNDSW TSA 6 genome sequence and assembly.</title>
        <authorList>
            <person name="Mayilraj S."/>
        </authorList>
    </citation>
    <scope>NUCLEOTIDE SEQUENCE [LARGE SCALE GENOMIC DNA]</scope>
    <source>
        <strain evidence="1 2">KNDSW-TSA6</strain>
    </source>
</reference>
<organism evidence="1 2">
    <name type="scientific">Acidovorax kalamii</name>
    <dbReference type="NCBI Taxonomy" id="2004485"/>
    <lineage>
        <taxon>Bacteria</taxon>
        <taxon>Pseudomonadati</taxon>
        <taxon>Pseudomonadota</taxon>
        <taxon>Betaproteobacteria</taxon>
        <taxon>Burkholderiales</taxon>
        <taxon>Comamonadaceae</taxon>
        <taxon>Acidovorax</taxon>
    </lineage>
</organism>
<name>A0A235EMC6_9BURK</name>
<evidence type="ECO:0000313" key="2">
    <source>
        <dbReference type="Proteomes" id="UP000215441"/>
    </source>
</evidence>
<evidence type="ECO:0000313" key="1">
    <source>
        <dbReference type="EMBL" id="OYD49605.1"/>
    </source>
</evidence>
<keyword evidence="2" id="KW-1185">Reference proteome</keyword>
<accession>A0A235EMC6</accession>
<sequence length="172" mass="19057">MRPPALCALRGGGVLARAALGALLIHLAGCALPAREQPGALRADVRTRLGPPSATFALAQGERWLYSELPAGFEAHALDFDASGRLLRNEQVLTQARFESLPLGTWTAADVQRSFGPPLRVERVARFDGDIWTYRFRQNSDLRLAHVHLDRQGVVRQVLFTDELPFFDNARD</sequence>
<dbReference type="AlphaFoldDB" id="A0A235EMC6"/>